<gene>
    <name evidence="1" type="ORF">DK174_23090</name>
</gene>
<proteinExistence type="predicted"/>
<name>A0A3T2V1T9_SHIFL</name>
<sequence length="27" mass="3040">MDVELCGDGLPAIRLLLYRSIPGYFNI</sequence>
<reference evidence="1" key="1">
    <citation type="submission" date="2018-05" db="EMBL/GenBank/DDBJ databases">
        <authorList>
            <person name="Ashton P.M."/>
            <person name="Dallman T."/>
            <person name="Nair S."/>
            <person name="De Pinna E."/>
            <person name="Peters T."/>
            <person name="Grant K."/>
        </authorList>
    </citation>
    <scope>NUCLEOTIDE SEQUENCE [LARGE SCALE GENOMIC DNA]</scope>
    <source>
        <strain evidence="1">397720</strain>
    </source>
</reference>
<evidence type="ECO:0000313" key="1">
    <source>
        <dbReference type="EMBL" id="EAA0484620.1"/>
    </source>
</evidence>
<feature type="non-terminal residue" evidence="1">
    <location>
        <position position="27"/>
    </location>
</feature>
<comment type="caution">
    <text evidence="1">The sequence shown here is derived from an EMBL/GenBank/DDBJ whole genome shotgun (WGS) entry which is preliminary data.</text>
</comment>
<dbReference type="Proteomes" id="UP000839563">
    <property type="component" value="Unassembled WGS sequence"/>
</dbReference>
<organism evidence="1">
    <name type="scientific">Shigella flexneri</name>
    <dbReference type="NCBI Taxonomy" id="623"/>
    <lineage>
        <taxon>Bacteria</taxon>
        <taxon>Pseudomonadati</taxon>
        <taxon>Pseudomonadota</taxon>
        <taxon>Gammaproteobacteria</taxon>
        <taxon>Enterobacterales</taxon>
        <taxon>Enterobacteriaceae</taxon>
        <taxon>Shigella</taxon>
    </lineage>
</organism>
<dbReference type="AlphaFoldDB" id="A0A3T2V1T9"/>
<dbReference type="EMBL" id="AAAAHL010000309">
    <property type="protein sequence ID" value="EAA0484620.1"/>
    <property type="molecule type" value="Genomic_DNA"/>
</dbReference>
<accession>A0A3T2V1T9</accession>
<protein>
    <submittedName>
        <fullName evidence="1">DinI family protein</fullName>
    </submittedName>
</protein>